<dbReference type="Pfam" id="PF22924">
    <property type="entry name" value="ACOX_C_alpha1"/>
    <property type="match status" value="1"/>
</dbReference>
<reference evidence="2 3" key="1">
    <citation type="submission" date="2018-11" db="EMBL/GenBank/DDBJ databases">
        <title>Genome assembly of Steccherinum ochraceum LE-BIN_3174, the white-rot fungus of the Steccherinaceae family (The Residual Polyporoid clade, Polyporales, Basidiomycota).</title>
        <authorList>
            <person name="Fedorova T.V."/>
            <person name="Glazunova O.A."/>
            <person name="Landesman E.O."/>
            <person name="Moiseenko K.V."/>
            <person name="Psurtseva N.V."/>
            <person name="Savinova O.S."/>
            <person name="Shakhova N.V."/>
            <person name="Tyazhelova T.V."/>
            <person name="Vasina D.V."/>
        </authorList>
    </citation>
    <scope>NUCLEOTIDE SEQUENCE [LARGE SCALE GENOMIC DNA]</scope>
    <source>
        <strain evidence="2 3">LE-BIN_3174</strain>
    </source>
</reference>
<dbReference type="Gene3D" id="1.20.140.10">
    <property type="entry name" value="Butyryl-CoA Dehydrogenase, subunit A, domain 3"/>
    <property type="match status" value="1"/>
</dbReference>
<dbReference type="Proteomes" id="UP000292702">
    <property type="component" value="Unassembled WGS sequence"/>
</dbReference>
<dbReference type="STRING" id="92696.A0A4R0R9G9"/>
<dbReference type="Gene3D" id="2.40.110.10">
    <property type="entry name" value="Butyryl-CoA Dehydrogenase, subunit A, domain 2"/>
    <property type="match status" value="1"/>
</dbReference>
<proteinExistence type="predicted"/>
<dbReference type="PANTHER" id="PTHR10909:SF382">
    <property type="entry name" value="ACYL-COENZYME A OXIDASE"/>
    <property type="match status" value="1"/>
</dbReference>
<dbReference type="GO" id="GO:0003997">
    <property type="term" value="F:acyl-CoA oxidase activity"/>
    <property type="evidence" value="ECO:0007669"/>
    <property type="project" value="InterPro"/>
</dbReference>
<dbReference type="OrthoDB" id="538336at2759"/>
<name>A0A4R0R9G9_9APHY</name>
<dbReference type="GO" id="GO:0005504">
    <property type="term" value="F:fatty acid binding"/>
    <property type="evidence" value="ECO:0007669"/>
    <property type="project" value="TreeGrafter"/>
</dbReference>
<dbReference type="InterPro" id="IPR046373">
    <property type="entry name" value="Acyl-CoA_Oxase/DH_mid-dom_sf"/>
</dbReference>
<dbReference type="GO" id="GO:0055088">
    <property type="term" value="P:lipid homeostasis"/>
    <property type="evidence" value="ECO:0007669"/>
    <property type="project" value="TreeGrafter"/>
</dbReference>
<dbReference type="GO" id="GO:0005777">
    <property type="term" value="C:peroxisome"/>
    <property type="evidence" value="ECO:0007669"/>
    <property type="project" value="InterPro"/>
</dbReference>
<feature type="domain" description="Acyl-CoA oxidase C-alpha1" evidence="1">
    <location>
        <begin position="257"/>
        <end position="392"/>
    </location>
</feature>
<keyword evidence="3" id="KW-1185">Reference proteome</keyword>
<dbReference type="GO" id="GO:0071949">
    <property type="term" value="F:FAD binding"/>
    <property type="evidence" value="ECO:0007669"/>
    <property type="project" value="InterPro"/>
</dbReference>
<evidence type="ECO:0000259" key="1">
    <source>
        <dbReference type="Pfam" id="PF22924"/>
    </source>
</evidence>
<organism evidence="2 3">
    <name type="scientific">Steccherinum ochraceum</name>
    <dbReference type="NCBI Taxonomy" id="92696"/>
    <lineage>
        <taxon>Eukaryota</taxon>
        <taxon>Fungi</taxon>
        <taxon>Dikarya</taxon>
        <taxon>Basidiomycota</taxon>
        <taxon>Agaricomycotina</taxon>
        <taxon>Agaricomycetes</taxon>
        <taxon>Polyporales</taxon>
        <taxon>Steccherinaceae</taxon>
        <taxon>Steccherinum</taxon>
    </lineage>
</organism>
<evidence type="ECO:0000313" key="2">
    <source>
        <dbReference type="EMBL" id="TCD63233.1"/>
    </source>
</evidence>
<comment type="caution">
    <text evidence="2">The sequence shown here is derived from an EMBL/GenBank/DDBJ whole genome shotgun (WGS) entry which is preliminary data.</text>
</comment>
<dbReference type="AlphaFoldDB" id="A0A4R0R9G9"/>
<dbReference type="EMBL" id="RWJN01000313">
    <property type="protein sequence ID" value="TCD63233.1"/>
    <property type="molecule type" value="Genomic_DNA"/>
</dbReference>
<dbReference type="SUPFAM" id="SSF47203">
    <property type="entry name" value="Acyl-CoA dehydrogenase C-terminal domain-like"/>
    <property type="match status" value="1"/>
</dbReference>
<dbReference type="PANTHER" id="PTHR10909">
    <property type="entry name" value="ELECTRON TRANSPORT OXIDOREDUCTASE"/>
    <property type="match status" value="1"/>
</dbReference>
<dbReference type="InterPro" id="IPR012258">
    <property type="entry name" value="Acyl-CoA_oxidase"/>
</dbReference>
<gene>
    <name evidence="2" type="ORF">EIP91_005818</name>
</gene>
<dbReference type="InterPro" id="IPR036250">
    <property type="entry name" value="AcylCo_DH-like_C"/>
</dbReference>
<sequence>MSPFHKMTRHQLHKHPLFLARAEFLDVEQRIQLAYRRAKLVLQTWNLSTQDVRDLTKKFWDMYSDPLYILDGAAFNVLVFSANLYCGTVAPHASKRPDLARLVEQGLNGDIIGTFLLTEVGHGLDTHSVETTATLIHDGFIIHTPHPNAAKHMAPTTPIPGIAKWGVVFARLIAHGEDHGVHPFNIQITDEHGMCPDITSSRLPVRVGAANLDFAITSFNHVHIPSSSFLGTSLDKPIDPYSLLNKYIWRIGVGSASIPLDAANMVAGAATISTDYSFRRHVQRPGSGVVPVITFRTQQLPILQAVASAHVLRAWKGSYIDYLLQPNNDPREWNAMGFVFKATVTRLATHHVVRASERVGAQGLFGHNLMAEWEMDLRAMSIAEGDIVVLSIRLFLNALLKKLVLPEPSHSEALLSRHASSLFMKASSILSSLPDGHRDPGYNQHILPRSESAVLALGHAFAYSAALDSGIPPPLLNLFEVMCIRQDEAWYVENAGLTQVKISEMEDAALTAAVPNLTHYVDSLDVREYVSWIPIQSDERWEGWVSKIKTFRPEDQRPLSVAPKERQISAHL</sequence>
<protein>
    <recommendedName>
        <fullName evidence="1">Acyl-CoA oxidase C-alpha1 domain-containing protein</fullName>
    </recommendedName>
</protein>
<dbReference type="InterPro" id="IPR009100">
    <property type="entry name" value="AcylCoA_DH/oxidase_NM_dom_sf"/>
</dbReference>
<evidence type="ECO:0000313" key="3">
    <source>
        <dbReference type="Proteomes" id="UP000292702"/>
    </source>
</evidence>
<accession>A0A4R0R9G9</accession>
<dbReference type="SUPFAM" id="SSF56645">
    <property type="entry name" value="Acyl-CoA dehydrogenase NM domain-like"/>
    <property type="match status" value="1"/>
</dbReference>
<dbReference type="GO" id="GO:0033540">
    <property type="term" value="P:fatty acid beta-oxidation using acyl-CoA oxidase"/>
    <property type="evidence" value="ECO:0007669"/>
    <property type="project" value="TreeGrafter"/>
</dbReference>
<dbReference type="InterPro" id="IPR055060">
    <property type="entry name" value="ACOX_C_alpha1"/>
</dbReference>